<evidence type="ECO:0000313" key="3">
    <source>
        <dbReference type="Proteomes" id="UP000260983"/>
    </source>
</evidence>
<feature type="transmembrane region" description="Helical" evidence="1">
    <location>
        <begin position="12"/>
        <end position="30"/>
    </location>
</feature>
<keyword evidence="1" id="KW-1133">Transmembrane helix</keyword>
<evidence type="ECO:0000256" key="1">
    <source>
        <dbReference type="SAM" id="Phobius"/>
    </source>
</evidence>
<gene>
    <name evidence="2" type="ORF">DXB65_12805</name>
</gene>
<evidence type="ECO:0000313" key="2">
    <source>
        <dbReference type="EMBL" id="RGN34598.1"/>
    </source>
</evidence>
<reference evidence="2 3" key="1">
    <citation type="submission" date="2018-08" db="EMBL/GenBank/DDBJ databases">
        <title>A genome reference for cultivated species of the human gut microbiota.</title>
        <authorList>
            <person name="Zou Y."/>
            <person name="Xue W."/>
            <person name="Luo G."/>
        </authorList>
    </citation>
    <scope>NUCLEOTIDE SEQUENCE [LARGE SCALE GENOMIC DNA]</scope>
    <source>
        <strain evidence="2 3">OM05-15BH</strain>
    </source>
</reference>
<proteinExistence type="predicted"/>
<dbReference type="RefSeq" id="WP_117724473.1">
    <property type="nucleotide sequence ID" value="NZ_QSUL01000008.1"/>
</dbReference>
<feature type="transmembrane region" description="Helical" evidence="1">
    <location>
        <begin position="86"/>
        <end position="108"/>
    </location>
</feature>
<comment type="caution">
    <text evidence="2">The sequence shown here is derived from an EMBL/GenBank/DDBJ whole genome shotgun (WGS) entry which is preliminary data.</text>
</comment>
<feature type="transmembrane region" description="Helical" evidence="1">
    <location>
        <begin position="120"/>
        <end position="140"/>
    </location>
</feature>
<name>A0A3E5BAJ9_9BACE</name>
<dbReference type="AlphaFoldDB" id="A0A3E5BAJ9"/>
<keyword evidence="1" id="KW-0812">Transmembrane</keyword>
<organism evidence="2 3">
    <name type="scientific">Bacteroides oleiciplenus</name>
    <dbReference type="NCBI Taxonomy" id="626931"/>
    <lineage>
        <taxon>Bacteria</taxon>
        <taxon>Pseudomonadati</taxon>
        <taxon>Bacteroidota</taxon>
        <taxon>Bacteroidia</taxon>
        <taxon>Bacteroidales</taxon>
        <taxon>Bacteroidaceae</taxon>
        <taxon>Bacteroides</taxon>
    </lineage>
</organism>
<dbReference type="Proteomes" id="UP000260983">
    <property type="component" value="Unassembled WGS sequence"/>
</dbReference>
<dbReference type="EMBL" id="QSUL01000008">
    <property type="protein sequence ID" value="RGN34598.1"/>
    <property type="molecule type" value="Genomic_DNA"/>
</dbReference>
<sequence>MANSDLKHLEMWGPIILSLCSSILLYKFNINIFSNELKLVEIMIGTSGTIFGFLLALLALIIQGSSPKLLELAKNRKTLMNRVIKYNRTVVLLALLCLAFSLIVMIFGDSIKNNIIISSIYAFLATAMILYTIIFVLIFYEAIKY</sequence>
<protein>
    <submittedName>
        <fullName evidence="2">Uncharacterized protein</fullName>
    </submittedName>
</protein>
<accession>A0A3E5BAJ9</accession>
<feature type="transmembrane region" description="Helical" evidence="1">
    <location>
        <begin position="42"/>
        <end position="65"/>
    </location>
</feature>
<keyword evidence="1" id="KW-0472">Membrane</keyword>